<comment type="caution">
    <text evidence="1">The sequence shown here is derived from an EMBL/GenBank/DDBJ whole genome shotgun (WGS) entry which is preliminary data.</text>
</comment>
<evidence type="ECO:0000313" key="2">
    <source>
        <dbReference type="Proteomes" id="UP000031258"/>
    </source>
</evidence>
<organism evidence="1 2">
    <name type="scientific">Candidatus Jidaibacter acanthamoebae</name>
    <dbReference type="NCBI Taxonomy" id="86105"/>
    <lineage>
        <taxon>Bacteria</taxon>
        <taxon>Pseudomonadati</taxon>
        <taxon>Pseudomonadota</taxon>
        <taxon>Alphaproteobacteria</taxon>
        <taxon>Rickettsiales</taxon>
        <taxon>Candidatus Midichloriaceae</taxon>
        <taxon>Candidatus Jidaibacter</taxon>
    </lineage>
</organism>
<reference evidence="1 2" key="1">
    <citation type="submission" date="2014-11" db="EMBL/GenBank/DDBJ databases">
        <title>A Rickettsiales Symbiont of Amoebae With Ancient Features.</title>
        <authorList>
            <person name="Schulz F."/>
            <person name="Martijn J."/>
            <person name="Wascher F."/>
            <person name="Kostanjsek R."/>
            <person name="Ettema T.J."/>
            <person name="Horn M."/>
        </authorList>
    </citation>
    <scope>NUCLEOTIDE SEQUENCE [LARGE SCALE GENOMIC DNA]</scope>
    <source>
        <strain evidence="1 2">UWC36</strain>
    </source>
</reference>
<sequence length="103" mass="11694">MYQWLIGETASPESIINLNEFAVALAGFLISLQKINTDGAPKAGIHNFYRGRDISIYDAETRQAISILNNKIDVKLATEIWDKALTSSRQGFPVWVNRGYQYW</sequence>
<protein>
    <submittedName>
        <fullName evidence="1">Uncharacterized protein</fullName>
    </submittedName>
</protein>
<keyword evidence="2" id="KW-1185">Reference proteome</keyword>
<dbReference type="STRING" id="86105.NF27_DT00590"/>
<dbReference type="EMBL" id="JSWE01000096">
    <property type="protein sequence ID" value="KIE05285.1"/>
    <property type="molecule type" value="Genomic_DNA"/>
</dbReference>
<dbReference type="AlphaFoldDB" id="A0A0C1QZ50"/>
<name>A0A0C1QZ50_9RICK</name>
<accession>A0A0C1QZ50</accession>
<evidence type="ECO:0000313" key="1">
    <source>
        <dbReference type="EMBL" id="KIE05285.1"/>
    </source>
</evidence>
<dbReference type="Proteomes" id="UP000031258">
    <property type="component" value="Unassembled WGS sequence"/>
</dbReference>
<proteinExistence type="predicted"/>
<gene>
    <name evidence="1" type="ORF">NF27_DT00590</name>
</gene>